<gene>
    <name evidence="2" type="ORF">GN244_ATG19153</name>
</gene>
<proteinExistence type="predicted"/>
<sequence>MPEKLRVLGENEFWTKLETAEKIVRPLCTASFRLQRNENTVADVVTSYMEIYRGFASTELSDSLVNLVETRWNACEQPLFILGFFLHPEYVEQARQLPSTVLTTLDDVCQFAQYYYRRFLDGDDSGLRGEMFSWLEGSYSTSRDVDFKEDSVIMRQFVREKNRLEKVTPTNVKKLLRTIDPRERPCIATPQNSARSTPARTTPARTTAARTTPARTTAARTTAARTTPARMTSANPTRTPAETPSHEPRGTFATSDRHIQEQLQSAPLARVLFTEQQDVGAVVARCLGEQEVSPMPQDPAVIGSAPLDPRSYFGTSFLESEAVDTLSSEFDTIAISEQQMEQYLEQFDWEGIGEYGDEDTVDMWNIILNPPCNSTSVTSNQNGSEAGFDSDTSAGDGVTNPGAVSQESANDTNTSADTGLHLTTERLGSCGASIPVANKQPYPSENDPLFPQEKILTGIRARKTSLASLVGNLQ</sequence>
<feature type="compositionally biased region" description="Polar residues" evidence="1">
    <location>
        <begin position="375"/>
        <end position="384"/>
    </location>
</feature>
<dbReference type="AlphaFoldDB" id="A0A833VUD5"/>
<evidence type="ECO:0000313" key="2">
    <source>
        <dbReference type="EMBL" id="KAF4029104.1"/>
    </source>
</evidence>
<protein>
    <submittedName>
        <fullName evidence="2">Uncharacterized protein</fullName>
    </submittedName>
</protein>
<name>A0A833VUD5_PHYIN</name>
<feature type="compositionally biased region" description="Polar residues" evidence="1">
    <location>
        <begin position="402"/>
        <end position="417"/>
    </location>
</feature>
<accession>A0A833VUD5</accession>
<keyword evidence="3" id="KW-1185">Reference proteome</keyword>
<feature type="region of interest" description="Disordered" evidence="1">
    <location>
        <begin position="375"/>
        <end position="417"/>
    </location>
</feature>
<feature type="region of interest" description="Disordered" evidence="1">
    <location>
        <begin position="185"/>
        <end position="252"/>
    </location>
</feature>
<comment type="caution">
    <text evidence="2">The sequence shown here is derived from an EMBL/GenBank/DDBJ whole genome shotgun (WGS) entry which is preliminary data.</text>
</comment>
<dbReference type="EMBL" id="WSZM01000887">
    <property type="protein sequence ID" value="KAF4029104.1"/>
    <property type="molecule type" value="Genomic_DNA"/>
</dbReference>
<organism evidence="2 3">
    <name type="scientific">Phytophthora infestans</name>
    <name type="common">Potato late blight agent</name>
    <name type="synonym">Botrytis infestans</name>
    <dbReference type="NCBI Taxonomy" id="4787"/>
    <lineage>
        <taxon>Eukaryota</taxon>
        <taxon>Sar</taxon>
        <taxon>Stramenopiles</taxon>
        <taxon>Oomycota</taxon>
        <taxon>Peronosporomycetes</taxon>
        <taxon>Peronosporales</taxon>
        <taxon>Peronosporaceae</taxon>
        <taxon>Phytophthora</taxon>
    </lineage>
</organism>
<reference evidence="2" key="1">
    <citation type="submission" date="2020-04" db="EMBL/GenBank/DDBJ databases">
        <title>Hybrid Assembly of Korean Phytophthora infestans isolates.</title>
        <authorList>
            <person name="Prokchorchik M."/>
            <person name="Lee Y."/>
            <person name="Seo J."/>
            <person name="Cho J.-H."/>
            <person name="Park Y.-E."/>
            <person name="Jang D.-C."/>
            <person name="Im J.-S."/>
            <person name="Choi J.-G."/>
            <person name="Park H.-J."/>
            <person name="Lee G.-B."/>
            <person name="Lee Y.-G."/>
            <person name="Hong S.-Y."/>
            <person name="Cho K."/>
            <person name="Sohn K.H."/>
        </authorList>
    </citation>
    <scope>NUCLEOTIDE SEQUENCE</scope>
    <source>
        <strain evidence="2">KR_1_A1</strain>
    </source>
</reference>
<evidence type="ECO:0000313" key="3">
    <source>
        <dbReference type="Proteomes" id="UP000602510"/>
    </source>
</evidence>
<feature type="compositionally biased region" description="Low complexity" evidence="1">
    <location>
        <begin position="193"/>
        <end position="234"/>
    </location>
</feature>
<dbReference type="Proteomes" id="UP000602510">
    <property type="component" value="Unassembled WGS sequence"/>
</dbReference>
<evidence type="ECO:0000256" key="1">
    <source>
        <dbReference type="SAM" id="MobiDB-lite"/>
    </source>
</evidence>